<evidence type="ECO:0000256" key="3">
    <source>
        <dbReference type="ARBA" id="ARBA00022490"/>
    </source>
</evidence>
<evidence type="ECO:0000313" key="10">
    <source>
        <dbReference type="Proteomes" id="UP000807353"/>
    </source>
</evidence>
<evidence type="ECO:0000256" key="4">
    <source>
        <dbReference type="ARBA" id="ARBA00022737"/>
    </source>
</evidence>
<keyword evidence="10" id="KW-1185">Reference proteome</keyword>
<dbReference type="AlphaFoldDB" id="A0A9P5XUG1"/>
<comment type="subunit">
    <text evidence="7">Interacts with G-actin; ADP-actin form.</text>
</comment>
<dbReference type="GO" id="GO:0030042">
    <property type="term" value="P:actin filament depolymerization"/>
    <property type="evidence" value="ECO:0007669"/>
    <property type="project" value="TreeGrafter"/>
</dbReference>
<dbReference type="GO" id="GO:0051016">
    <property type="term" value="P:barbed-end actin filament capping"/>
    <property type="evidence" value="ECO:0007669"/>
    <property type="project" value="TreeGrafter"/>
</dbReference>
<dbReference type="Proteomes" id="UP000807353">
    <property type="component" value="Unassembled WGS sequence"/>
</dbReference>
<dbReference type="GO" id="GO:0005884">
    <property type="term" value="C:actin filament"/>
    <property type="evidence" value="ECO:0007669"/>
    <property type="project" value="TreeGrafter"/>
</dbReference>
<evidence type="ECO:0000256" key="7">
    <source>
        <dbReference type="ARBA" id="ARBA00038532"/>
    </source>
</evidence>
<keyword evidence="5" id="KW-0009">Actin-binding</keyword>
<dbReference type="SMART" id="SM00102">
    <property type="entry name" value="ADF"/>
    <property type="match status" value="2"/>
</dbReference>
<feature type="domain" description="ADF-H" evidence="8">
    <location>
        <begin position="25"/>
        <end position="154"/>
    </location>
</feature>
<protein>
    <recommendedName>
        <fullName evidence="8">ADF-H domain-containing protein</fullName>
    </recommendedName>
</protein>
<dbReference type="InterPro" id="IPR002108">
    <property type="entry name" value="ADF-H"/>
</dbReference>
<dbReference type="InterPro" id="IPR028458">
    <property type="entry name" value="Twinfilin"/>
</dbReference>
<dbReference type="PANTHER" id="PTHR13759">
    <property type="entry name" value="TWINFILIN"/>
    <property type="match status" value="1"/>
</dbReference>
<keyword evidence="6" id="KW-0206">Cytoskeleton</keyword>
<dbReference type="Gene3D" id="3.40.20.10">
    <property type="entry name" value="Severin"/>
    <property type="match status" value="2"/>
</dbReference>
<comment type="subcellular location">
    <subcellularLocation>
        <location evidence="1">Cytoplasm</location>
        <location evidence="1">Cytoskeleton</location>
    </subcellularLocation>
</comment>
<comment type="similarity">
    <text evidence="2">Belongs to the actin-binding proteins ADF family. Twinfilin subfamily.</text>
</comment>
<dbReference type="GO" id="GO:0003785">
    <property type="term" value="F:actin monomer binding"/>
    <property type="evidence" value="ECO:0007669"/>
    <property type="project" value="TreeGrafter"/>
</dbReference>
<dbReference type="SUPFAM" id="SSF55753">
    <property type="entry name" value="Actin depolymerizing proteins"/>
    <property type="match status" value="2"/>
</dbReference>
<evidence type="ECO:0000256" key="6">
    <source>
        <dbReference type="ARBA" id="ARBA00023212"/>
    </source>
</evidence>
<reference evidence="9" key="1">
    <citation type="submission" date="2020-11" db="EMBL/GenBank/DDBJ databases">
        <authorList>
            <consortium name="DOE Joint Genome Institute"/>
            <person name="Ahrendt S."/>
            <person name="Riley R."/>
            <person name="Andreopoulos W."/>
            <person name="Labutti K."/>
            <person name="Pangilinan J."/>
            <person name="Ruiz-Duenas F.J."/>
            <person name="Barrasa J.M."/>
            <person name="Sanchez-Garcia M."/>
            <person name="Camarero S."/>
            <person name="Miyauchi S."/>
            <person name="Serrano A."/>
            <person name="Linde D."/>
            <person name="Babiker R."/>
            <person name="Drula E."/>
            <person name="Ayuso-Fernandez I."/>
            <person name="Pacheco R."/>
            <person name="Padilla G."/>
            <person name="Ferreira P."/>
            <person name="Barriuso J."/>
            <person name="Kellner H."/>
            <person name="Castanera R."/>
            <person name="Alfaro M."/>
            <person name="Ramirez L."/>
            <person name="Pisabarro A.G."/>
            <person name="Kuo A."/>
            <person name="Tritt A."/>
            <person name="Lipzen A."/>
            <person name="He G."/>
            <person name="Yan M."/>
            <person name="Ng V."/>
            <person name="Cullen D."/>
            <person name="Martin F."/>
            <person name="Rosso M.-N."/>
            <person name="Henrissat B."/>
            <person name="Hibbett D."/>
            <person name="Martinez A.T."/>
            <person name="Grigoriev I.V."/>
        </authorList>
    </citation>
    <scope>NUCLEOTIDE SEQUENCE</scope>
    <source>
        <strain evidence="9">CBS 247.69</strain>
    </source>
</reference>
<evidence type="ECO:0000256" key="1">
    <source>
        <dbReference type="ARBA" id="ARBA00004245"/>
    </source>
</evidence>
<comment type="caution">
    <text evidence="9">The sequence shown here is derived from an EMBL/GenBank/DDBJ whole genome shotgun (WGS) entry which is preliminary data.</text>
</comment>
<dbReference type="GO" id="GO:0005737">
    <property type="term" value="C:cytoplasm"/>
    <property type="evidence" value="ECO:0007669"/>
    <property type="project" value="TreeGrafter"/>
</dbReference>
<evidence type="ECO:0000259" key="8">
    <source>
        <dbReference type="PROSITE" id="PS51263"/>
    </source>
</evidence>
<dbReference type="InterPro" id="IPR029006">
    <property type="entry name" value="ADF-H/Gelsolin-like_dom_sf"/>
</dbReference>
<evidence type="ECO:0000313" key="9">
    <source>
        <dbReference type="EMBL" id="KAF9457234.1"/>
    </source>
</evidence>
<dbReference type="OrthoDB" id="10006997at2759"/>
<dbReference type="GO" id="GO:0051015">
    <property type="term" value="F:actin filament binding"/>
    <property type="evidence" value="ECO:0007669"/>
    <property type="project" value="TreeGrafter"/>
</dbReference>
<dbReference type="EMBL" id="MU150381">
    <property type="protein sequence ID" value="KAF9457234.1"/>
    <property type="molecule type" value="Genomic_DNA"/>
</dbReference>
<keyword evidence="4" id="KW-0677">Repeat</keyword>
<organism evidence="9 10">
    <name type="scientific">Collybia nuda</name>
    <dbReference type="NCBI Taxonomy" id="64659"/>
    <lineage>
        <taxon>Eukaryota</taxon>
        <taxon>Fungi</taxon>
        <taxon>Dikarya</taxon>
        <taxon>Basidiomycota</taxon>
        <taxon>Agaricomycotina</taxon>
        <taxon>Agaricomycetes</taxon>
        <taxon>Agaricomycetidae</taxon>
        <taxon>Agaricales</taxon>
        <taxon>Tricholomatineae</taxon>
        <taxon>Clitocybaceae</taxon>
        <taxon>Collybia</taxon>
    </lineage>
</organism>
<accession>A0A9P5XUG1</accession>
<evidence type="ECO:0000256" key="2">
    <source>
        <dbReference type="ARBA" id="ARBA00009557"/>
    </source>
</evidence>
<keyword evidence="3" id="KW-0963">Cytoplasm</keyword>
<dbReference type="PANTHER" id="PTHR13759:SF1">
    <property type="entry name" value="TWINFILIN"/>
    <property type="match status" value="1"/>
</dbReference>
<proteinExistence type="inferred from homology"/>
<sequence>MISAVTYVHGIISYPLTLTMSATSGITVAPELVILFANANSTDDIRFLKLSIAHETIVHDMTIPANSSFENDLILLQNNILQPNIPAYVLAKIAPSNWVEICYVPDSSKVRDKMLYASTRTSLLKTLGSTLFTDSIFATSTVDLTPEAYASHRRHLAAPKPLSLREQEMAEIRAAESGNAYGGSRARVNHIGTGVGLVWSREVEDAVRDLGAGSGCAVVVVKIDSNSEMLTLAFASEITIESLGPSLPVSEPCYAFFAWPHTHTSPSRREIIFIYSCPSNSPIKYRMVYSSGATSTFTAAKSLLLSPSNNNHVSSRKIETSDPIELNEAYILSELEVNTASKPVQPVGADSRVNDEQKLDPESWILRNLEDLGFLH</sequence>
<dbReference type="PROSITE" id="PS51263">
    <property type="entry name" value="ADF_H"/>
    <property type="match status" value="2"/>
</dbReference>
<dbReference type="CDD" id="cd11285">
    <property type="entry name" value="ADF_Twf-N_like"/>
    <property type="match status" value="1"/>
</dbReference>
<name>A0A9P5XUG1_9AGAR</name>
<feature type="domain" description="ADF-H" evidence="8">
    <location>
        <begin position="194"/>
        <end position="336"/>
    </location>
</feature>
<gene>
    <name evidence="9" type="ORF">BDZ94DRAFT_1326422</name>
</gene>
<evidence type="ECO:0000256" key="5">
    <source>
        <dbReference type="ARBA" id="ARBA00023203"/>
    </source>
</evidence>
<dbReference type="Pfam" id="PF00241">
    <property type="entry name" value="Cofilin_ADF"/>
    <property type="match status" value="2"/>
</dbReference>